<name>A0AAP2DC54_9BACT</name>
<dbReference type="Gene3D" id="1.10.10.10">
    <property type="entry name" value="Winged helix-like DNA-binding domain superfamily/Winged helix DNA-binding domain"/>
    <property type="match status" value="1"/>
</dbReference>
<accession>A0AAP2DC54</accession>
<comment type="caution">
    <text evidence="3">The sequence shown here is derived from an EMBL/GenBank/DDBJ whole genome shotgun (WGS) entry which is preliminary data.</text>
</comment>
<dbReference type="PANTHER" id="PTHR42942">
    <property type="entry name" value="6-O-METHYLGUANINE DNA METHYLTRANSFERASE"/>
    <property type="match status" value="1"/>
</dbReference>
<evidence type="ECO:0000313" key="3">
    <source>
        <dbReference type="EMBL" id="MBT1689341.1"/>
    </source>
</evidence>
<dbReference type="InterPro" id="IPR036217">
    <property type="entry name" value="MethylDNA_cys_MeTrfase_DNAb"/>
</dbReference>
<dbReference type="InterPro" id="IPR014048">
    <property type="entry name" value="MethylDNA_cys_MeTrfase_DNA-bd"/>
</dbReference>
<reference evidence="3 4" key="1">
    <citation type="submission" date="2021-05" db="EMBL/GenBank/DDBJ databases">
        <title>A Polyphasic approach of four new species of the genus Ohtaekwangia: Ohtaekwangia histidinii sp. nov., Ohtaekwangia cretensis sp. nov., Ohtaekwangia indiensis sp. nov., Ohtaekwangia reichenbachii sp. nov. from diverse environment.</title>
        <authorList>
            <person name="Octaviana S."/>
        </authorList>
    </citation>
    <scope>NUCLEOTIDE SEQUENCE [LARGE SCALE GENOMIC DNA]</scope>
    <source>
        <strain evidence="3 4">PWU37</strain>
    </source>
</reference>
<dbReference type="AlphaFoldDB" id="A0AAP2DC54"/>
<dbReference type="Proteomes" id="UP001319180">
    <property type="component" value="Unassembled WGS sequence"/>
</dbReference>
<dbReference type="SUPFAM" id="SSF46767">
    <property type="entry name" value="Methylated DNA-protein cysteine methyltransferase, C-terminal domain"/>
    <property type="match status" value="1"/>
</dbReference>
<evidence type="ECO:0000256" key="1">
    <source>
        <dbReference type="ARBA" id="ARBA00022763"/>
    </source>
</evidence>
<proteinExistence type="predicted"/>
<dbReference type="CDD" id="cd06445">
    <property type="entry name" value="ATase"/>
    <property type="match status" value="1"/>
</dbReference>
<dbReference type="Pfam" id="PF01035">
    <property type="entry name" value="DNA_binding_1"/>
    <property type="match status" value="1"/>
</dbReference>
<feature type="domain" description="Methylated-DNA-[protein]-cysteine S-methyltransferase DNA binding" evidence="2">
    <location>
        <begin position="9"/>
        <end position="89"/>
    </location>
</feature>
<dbReference type="InterPro" id="IPR036388">
    <property type="entry name" value="WH-like_DNA-bd_sf"/>
</dbReference>
<dbReference type="PANTHER" id="PTHR42942:SF1">
    <property type="entry name" value="ALKYLTRANSFERASE-LIKE PROTEIN 1"/>
    <property type="match status" value="1"/>
</dbReference>
<dbReference type="InterPro" id="IPR052520">
    <property type="entry name" value="ATL_DNA_repair"/>
</dbReference>
<gene>
    <name evidence="3" type="ORF">KK078_22445</name>
</gene>
<dbReference type="EMBL" id="JAHESC010000039">
    <property type="protein sequence ID" value="MBT1689341.1"/>
    <property type="molecule type" value="Genomic_DNA"/>
</dbReference>
<sequence length="125" mass="13791">MKKTQSTPNFFDDVYEVCRLIPAGRVTSYGAIAHYLGAKSGARMVGWAMHGCPKDVPAHRVVNSSGLLTGKVHFKPPSAMASRLKKEGVKVVNDKIQHFNDVYWDPSTELALDKPKARKRAPKKG</sequence>
<dbReference type="GO" id="GO:0006281">
    <property type="term" value="P:DNA repair"/>
    <property type="evidence" value="ECO:0007669"/>
    <property type="project" value="InterPro"/>
</dbReference>
<keyword evidence="4" id="KW-1185">Reference proteome</keyword>
<keyword evidence="1" id="KW-0227">DNA damage</keyword>
<dbReference type="RefSeq" id="WP_254092567.1">
    <property type="nucleotide sequence ID" value="NZ_JAHESC010000039.1"/>
</dbReference>
<organism evidence="3 4">
    <name type="scientific">Dawidia soli</name>
    <dbReference type="NCBI Taxonomy" id="2782352"/>
    <lineage>
        <taxon>Bacteria</taxon>
        <taxon>Pseudomonadati</taxon>
        <taxon>Bacteroidota</taxon>
        <taxon>Cytophagia</taxon>
        <taxon>Cytophagales</taxon>
        <taxon>Chryseotaleaceae</taxon>
        <taxon>Dawidia</taxon>
    </lineage>
</organism>
<evidence type="ECO:0000259" key="2">
    <source>
        <dbReference type="Pfam" id="PF01035"/>
    </source>
</evidence>
<protein>
    <submittedName>
        <fullName evidence="3">MGMT family protein</fullName>
    </submittedName>
</protein>
<evidence type="ECO:0000313" key="4">
    <source>
        <dbReference type="Proteomes" id="UP001319180"/>
    </source>
</evidence>
<dbReference type="GO" id="GO:0003824">
    <property type="term" value="F:catalytic activity"/>
    <property type="evidence" value="ECO:0007669"/>
    <property type="project" value="InterPro"/>
</dbReference>